<dbReference type="AlphaFoldDB" id="A0A0V8JBW0"/>
<dbReference type="InterPro" id="IPR017438">
    <property type="entry name" value="ATP-NAD_kinase_N"/>
</dbReference>
<keyword evidence="8" id="KW-0443">Lipid metabolism</keyword>
<keyword evidence="7" id="KW-0067">ATP-binding</keyword>
<name>A0A0V8JBW0_9BACL</name>
<evidence type="ECO:0000256" key="2">
    <source>
        <dbReference type="ARBA" id="ARBA00005983"/>
    </source>
</evidence>
<dbReference type="SMART" id="SM00046">
    <property type="entry name" value="DAGKc"/>
    <property type="match status" value="1"/>
</dbReference>
<dbReference type="InterPro" id="IPR050187">
    <property type="entry name" value="Lipid_Phosphate_FormReg"/>
</dbReference>
<dbReference type="GO" id="GO:0004143">
    <property type="term" value="F:ATP-dependent diacylglycerol kinase activity"/>
    <property type="evidence" value="ECO:0007669"/>
    <property type="project" value="TreeGrafter"/>
</dbReference>
<evidence type="ECO:0000256" key="5">
    <source>
        <dbReference type="ARBA" id="ARBA00022741"/>
    </source>
</evidence>
<comment type="caution">
    <text evidence="12">The sequence shown here is derived from an EMBL/GenBank/DDBJ whole genome shotgun (WGS) entry which is preliminary data.</text>
</comment>
<dbReference type="OrthoDB" id="142078at2"/>
<evidence type="ECO:0000259" key="11">
    <source>
        <dbReference type="PROSITE" id="PS50146"/>
    </source>
</evidence>
<keyword evidence="5" id="KW-0547">Nucleotide-binding</keyword>
<dbReference type="Pfam" id="PF00781">
    <property type="entry name" value="DAGK_cat"/>
    <property type="match status" value="1"/>
</dbReference>
<keyword evidence="10" id="KW-1208">Phospholipid metabolism</keyword>
<keyword evidence="9" id="KW-0594">Phospholipid biosynthesis</keyword>
<feature type="domain" description="DAGKc" evidence="11">
    <location>
        <begin position="1"/>
        <end position="130"/>
    </location>
</feature>
<accession>A0A0V8JBW0</accession>
<evidence type="ECO:0000313" key="13">
    <source>
        <dbReference type="Proteomes" id="UP000054099"/>
    </source>
</evidence>
<dbReference type="Proteomes" id="UP000054099">
    <property type="component" value="Unassembled WGS sequence"/>
</dbReference>
<evidence type="ECO:0000256" key="7">
    <source>
        <dbReference type="ARBA" id="ARBA00022840"/>
    </source>
</evidence>
<reference evidence="12 13" key="1">
    <citation type="journal article" date="2014" name="Antonie Van Leeuwenhoek">
        <title>Fictibacillus enclensis sp. nov., isolated from marine sediment.</title>
        <authorList>
            <person name="Dastager S.G."/>
            <person name="Mawlankar R."/>
            <person name="Srinivasan K."/>
            <person name="Tang S.K."/>
            <person name="Lee J.C."/>
            <person name="Ramana V.V."/>
            <person name="Shouche Y.S."/>
        </authorList>
    </citation>
    <scope>NUCLEOTIDE SEQUENCE [LARGE SCALE GENOMIC DNA]</scope>
    <source>
        <strain evidence="12 13">NIO-1003</strain>
    </source>
</reference>
<dbReference type="GO" id="GO:0005886">
    <property type="term" value="C:plasma membrane"/>
    <property type="evidence" value="ECO:0007669"/>
    <property type="project" value="TreeGrafter"/>
</dbReference>
<evidence type="ECO:0000256" key="1">
    <source>
        <dbReference type="ARBA" id="ARBA00001946"/>
    </source>
</evidence>
<dbReference type="InterPro" id="IPR016064">
    <property type="entry name" value="NAD/diacylglycerol_kinase_sf"/>
</dbReference>
<comment type="cofactor">
    <cofactor evidence="1">
        <name>Mg(2+)</name>
        <dbReference type="ChEBI" id="CHEBI:18420"/>
    </cofactor>
</comment>
<dbReference type="NCBIfam" id="TIGR00147">
    <property type="entry name" value="YegS/Rv2252/BmrU family lipid kinase"/>
    <property type="match status" value="1"/>
</dbReference>
<evidence type="ECO:0000256" key="4">
    <source>
        <dbReference type="ARBA" id="ARBA00022679"/>
    </source>
</evidence>
<evidence type="ECO:0000256" key="6">
    <source>
        <dbReference type="ARBA" id="ARBA00022777"/>
    </source>
</evidence>
<dbReference type="InterPro" id="IPR045540">
    <property type="entry name" value="YegS/DAGK_C"/>
</dbReference>
<keyword evidence="6 12" id="KW-0418">Kinase</keyword>
<dbReference type="RefSeq" id="WP_061967259.1">
    <property type="nucleotide sequence ID" value="NZ_FMAV01000001.1"/>
</dbReference>
<evidence type="ECO:0000256" key="9">
    <source>
        <dbReference type="ARBA" id="ARBA00023209"/>
    </source>
</evidence>
<evidence type="ECO:0000256" key="8">
    <source>
        <dbReference type="ARBA" id="ARBA00023098"/>
    </source>
</evidence>
<organism evidence="12 13">
    <name type="scientific">Fictibacillus enclensis</name>
    <dbReference type="NCBI Taxonomy" id="1017270"/>
    <lineage>
        <taxon>Bacteria</taxon>
        <taxon>Bacillati</taxon>
        <taxon>Bacillota</taxon>
        <taxon>Bacilli</taxon>
        <taxon>Bacillales</taxon>
        <taxon>Fictibacillaceae</taxon>
        <taxon>Fictibacillus</taxon>
    </lineage>
</organism>
<protein>
    <submittedName>
        <fullName evidence="12">Diacylglycerol kinase</fullName>
    </submittedName>
</protein>
<gene>
    <name evidence="12" type="ORF">AS030_00625</name>
</gene>
<keyword evidence="4" id="KW-0808">Transferase</keyword>
<dbReference type="Pfam" id="PF19279">
    <property type="entry name" value="YegS_C"/>
    <property type="match status" value="1"/>
</dbReference>
<evidence type="ECO:0000256" key="10">
    <source>
        <dbReference type="ARBA" id="ARBA00023264"/>
    </source>
</evidence>
<keyword evidence="13" id="KW-1185">Reference proteome</keyword>
<evidence type="ECO:0000256" key="3">
    <source>
        <dbReference type="ARBA" id="ARBA00022516"/>
    </source>
</evidence>
<dbReference type="GO" id="GO:0005524">
    <property type="term" value="F:ATP binding"/>
    <property type="evidence" value="ECO:0007669"/>
    <property type="project" value="UniProtKB-KW"/>
</dbReference>
<evidence type="ECO:0000313" key="12">
    <source>
        <dbReference type="EMBL" id="KSU84112.1"/>
    </source>
</evidence>
<dbReference type="PANTHER" id="PTHR12358:SF107">
    <property type="entry name" value="LIPID KINASE BMRU-RELATED"/>
    <property type="match status" value="1"/>
</dbReference>
<dbReference type="InterPro" id="IPR005218">
    <property type="entry name" value="Diacylglycerol/lipid_kinase"/>
</dbReference>
<dbReference type="Gene3D" id="3.40.50.10330">
    <property type="entry name" value="Probable inorganic polyphosphate/atp-NAD kinase, domain 1"/>
    <property type="match status" value="1"/>
</dbReference>
<dbReference type="InterPro" id="IPR001206">
    <property type="entry name" value="Diacylglycerol_kinase_cat_dom"/>
</dbReference>
<proteinExistence type="inferred from homology"/>
<dbReference type="SUPFAM" id="SSF111331">
    <property type="entry name" value="NAD kinase/diacylglycerol kinase-like"/>
    <property type="match status" value="1"/>
</dbReference>
<dbReference type="EMBL" id="LNQN01000001">
    <property type="protein sequence ID" value="KSU84112.1"/>
    <property type="molecule type" value="Genomic_DNA"/>
</dbReference>
<comment type="similarity">
    <text evidence="2">Belongs to the diacylglycerol/lipid kinase family.</text>
</comment>
<dbReference type="Gene3D" id="2.60.200.40">
    <property type="match status" value="1"/>
</dbReference>
<dbReference type="PROSITE" id="PS50146">
    <property type="entry name" value="DAGK"/>
    <property type="match status" value="1"/>
</dbReference>
<sequence>MKKAAIILNPYAGNKQLVDNIDDVVKKIEEAYGEVILHKTKDEGDGGRFLAEIADDVDLIIGAGGDGTIHELVNALCPLENRPTFAILPGGTCNDFSRAIGMDQDPFKAVDQILENRIEKLDVGHCSTNYFLNFWGIGLITQVSANIDSQVKDRFGRLSYYLSTAQTVKNYESFHLEIDSPDFTYSGDASMLIVGNGPFTGGIRAFFPDTDIQDGKFDILIVKEPSLRLIWDAVQSKLLNTTPANEDLLYYKTSSLSVTATPDQLIDCDGERNARTPATLENLKNYLSVIVGQFPV</sequence>
<dbReference type="PANTHER" id="PTHR12358">
    <property type="entry name" value="SPHINGOSINE KINASE"/>
    <property type="match status" value="1"/>
</dbReference>
<dbReference type="GO" id="GO:0008654">
    <property type="term" value="P:phospholipid biosynthetic process"/>
    <property type="evidence" value="ECO:0007669"/>
    <property type="project" value="UniProtKB-KW"/>
</dbReference>
<keyword evidence="3" id="KW-0444">Lipid biosynthesis</keyword>